<dbReference type="EMBL" id="JNBR01001601">
    <property type="protein sequence ID" value="OQR85759.1"/>
    <property type="molecule type" value="Genomic_DNA"/>
</dbReference>
<sequence length="121" mass="13683">MDSETLVPFQVSKQALTRRKSAFRFRVVHDVELLQEVANIEPYDAPHGEAKARWSKVAENLCSIHGAGVLTSSGCRVRFNDLIDAFKSQQMESLRASGTDEEYETREQLLQDISDLRLGDK</sequence>
<evidence type="ECO:0008006" key="3">
    <source>
        <dbReference type="Google" id="ProtNLM"/>
    </source>
</evidence>
<reference evidence="1 2" key="1">
    <citation type="journal article" date="2014" name="Genome Biol. Evol.">
        <title>The secreted proteins of Achlya hypogyna and Thraustotheca clavata identify the ancestral oomycete secretome and reveal gene acquisitions by horizontal gene transfer.</title>
        <authorList>
            <person name="Misner I."/>
            <person name="Blouin N."/>
            <person name="Leonard G."/>
            <person name="Richards T.A."/>
            <person name="Lane C.E."/>
        </authorList>
    </citation>
    <scope>NUCLEOTIDE SEQUENCE [LARGE SCALE GENOMIC DNA]</scope>
    <source>
        <strain evidence="1 2">ATCC 48635</strain>
    </source>
</reference>
<evidence type="ECO:0000313" key="2">
    <source>
        <dbReference type="Proteomes" id="UP000243579"/>
    </source>
</evidence>
<accession>A0A1V9YJ67</accession>
<evidence type="ECO:0000313" key="1">
    <source>
        <dbReference type="EMBL" id="OQR85759.1"/>
    </source>
</evidence>
<dbReference type="OrthoDB" id="78571at2759"/>
<keyword evidence="2" id="KW-1185">Reference proteome</keyword>
<dbReference type="PANTHER" id="PTHR37558">
    <property type="entry name" value="HTH CENPB-TYPE DOMAIN-CONTAINING PROTEIN"/>
    <property type="match status" value="1"/>
</dbReference>
<comment type="caution">
    <text evidence="1">The sequence shown here is derived from an EMBL/GenBank/DDBJ whole genome shotgun (WGS) entry which is preliminary data.</text>
</comment>
<protein>
    <recommendedName>
        <fullName evidence="3">Myb-like domain-containing protein</fullName>
    </recommendedName>
</protein>
<name>A0A1V9YJ67_ACHHY</name>
<dbReference type="AlphaFoldDB" id="A0A1V9YJ67"/>
<dbReference type="Proteomes" id="UP000243579">
    <property type="component" value="Unassembled WGS sequence"/>
</dbReference>
<proteinExistence type="predicted"/>
<dbReference type="PANTHER" id="PTHR37558:SF1">
    <property type="entry name" value="HTH CENPB-TYPE DOMAIN-CONTAINING PROTEIN"/>
    <property type="match status" value="1"/>
</dbReference>
<gene>
    <name evidence="1" type="ORF">ACHHYP_20550</name>
</gene>
<organism evidence="1 2">
    <name type="scientific">Achlya hypogyna</name>
    <name type="common">Oomycete</name>
    <name type="synonym">Protoachlya hypogyna</name>
    <dbReference type="NCBI Taxonomy" id="1202772"/>
    <lineage>
        <taxon>Eukaryota</taxon>
        <taxon>Sar</taxon>
        <taxon>Stramenopiles</taxon>
        <taxon>Oomycota</taxon>
        <taxon>Saprolegniomycetes</taxon>
        <taxon>Saprolegniales</taxon>
        <taxon>Achlyaceae</taxon>
        <taxon>Achlya</taxon>
    </lineage>
</organism>